<name>F0RPK0_DEIPM</name>
<dbReference type="NCBIfam" id="NF001299">
    <property type="entry name" value="PRK00241.1"/>
    <property type="match status" value="1"/>
</dbReference>
<keyword evidence="6 11" id="KW-0378">Hydrolase</keyword>
<evidence type="ECO:0000256" key="8">
    <source>
        <dbReference type="ARBA" id="ARBA00023027"/>
    </source>
</evidence>
<dbReference type="OrthoDB" id="9787476at2"/>
<dbReference type="SUPFAM" id="SSF55811">
    <property type="entry name" value="Nudix"/>
    <property type="match status" value="1"/>
</dbReference>
<dbReference type="CDD" id="cd03429">
    <property type="entry name" value="NUDIX_NADH_pyrophosphatase_Nudt13"/>
    <property type="match status" value="1"/>
</dbReference>
<dbReference type="Gene3D" id="3.90.79.10">
    <property type="entry name" value="Nucleoside Triphosphate Pyrophosphohydrolase"/>
    <property type="match status" value="1"/>
</dbReference>
<evidence type="ECO:0000256" key="7">
    <source>
        <dbReference type="ARBA" id="ARBA00022842"/>
    </source>
</evidence>
<evidence type="ECO:0000259" key="10">
    <source>
        <dbReference type="PROSITE" id="PS51462"/>
    </source>
</evidence>
<evidence type="ECO:0000256" key="6">
    <source>
        <dbReference type="ARBA" id="ARBA00022801"/>
    </source>
</evidence>
<evidence type="ECO:0000313" key="11">
    <source>
        <dbReference type="EMBL" id="ADY27306.1"/>
    </source>
</evidence>
<evidence type="ECO:0000313" key="12">
    <source>
        <dbReference type="Proteomes" id="UP000007718"/>
    </source>
</evidence>
<dbReference type="Proteomes" id="UP000007718">
    <property type="component" value="Plasmid pDEIPR01"/>
</dbReference>
<organism evidence="11 12">
    <name type="scientific">Deinococcus proteolyticus (strain ATCC 35074 / DSM 20540 / JCM 6276 / NBRC 101906 / NCIMB 13154 / VKM Ac-1939 / CCM 2703 / MRP)</name>
    <dbReference type="NCBI Taxonomy" id="693977"/>
    <lineage>
        <taxon>Bacteria</taxon>
        <taxon>Thermotogati</taxon>
        <taxon>Deinococcota</taxon>
        <taxon>Deinococci</taxon>
        <taxon>Deinococcales</taxon>
        <taxon>Deinococcaceae</taxon>
        <taxon>Deinococcus</taxon>
    </lineage>
</organism>
<keyword evidence="12" id="KW-1185">Reference proteome</keyword>
<sequence>MLPFSRPDTFQAGPGPLTPEHRLLLFSPDGRTVQAPGPDGWPRLDEVPTETLHEPAVSLGCWQGQSYAAARSRTDLAAGLSLRQLITTHEVEAGLAGYAAQVLDFHSTHRFCGRCATSTDALGHELARRCPACGLTVYPRVAPAVMVLIWRRQGAGREFLLARGPRHAPGLFSVVAGFTEPSETLEACCHREVLEELGVTIRSPEYVMSQPWPLPHSLMVAFSAEYVGGEIVPQPGEIEEARWFSAQDLPQIPAPYSCAYHLIHQGVAESVTLRPGL</sequence>
<protein>
    <recommendedName>
        <fullName evidence="4">NAD(+) diphosphatase</fullName>
        <ecNumber evidence="4">3.6.1.22</ecNumber>
    </recommendedName>
</protein>
<comment type="cofactor">
    <cofactor evidence="2">
        <name>Zn(2+)</name>
        <dbReference type="ChEBI" id="CHEBI:29105"/>
    </cofactor>
</comment>
<dbReference type="InterPro" id="IPR049734">
    <property type="entry name" value="NudC-like_C"/>
</dbReference>
<dbReference type="PROSITE" id="PS00893">
    <property type="entry name" value="NUDIX_BOX"/>
    <property type="match status" value="1"/>
</dbReference>
<evidence type="ECO:0000256" key="1">
    <source>
        <dbReference type="ARBA" id="ARBA00001946"/>
    </source>
</evidence>
<dbReference type="InterPro" id="IPR000086">
    <property type="entry name" value="NUDIX_hydrolase_dom"/>
</dbReference>
<evidence type="ECO:0000256" key="4">
    <source>
        <dbReference type="ARBA" id="ARBA00012381"/>
    </source>
</evidence>
<dbReference type="RefSeq" id="WP_013623038.1">
    <property type="nucleotide sequence ID" value="NC_015169.1"/>
</dbReference>
<evidence type="ECO:0000256" key="9">
    <source>
        <dbReference type="ARBA" id="ARBA00023679"/>
    </source>
</evidence>
<dbReference type="InterPro" id="IPR015376">
    <property type="entry name" value="Znr_NADH_PPase"/>
</dbReference>
<dbReference type="HOGENOM" id="CLU_037162_0_1_0"/>
<geneLocation type="plasmid" evidence="11 12">
    <name>pDEIPR01</name>
</geneLocation>
<evidence type="ECO:0000256" key="2">
    <source>
        <dbReference type="ARBA" id="ARBA00001947"/>
    </source>
</evidence>
<proteinExistence type="inferred from homology"/>
<comment type="similarity">
    <text evidence="3">Belongs to the Nudix hydrolase family. NudC subfamily.</text>
</comment>
<dbReference type="Pfam" id="PF00293">
    <property type="entry name" value="NUDIX"/>
    <property type="match status" value="1"/>
</dbReference>
<dbReference type="GO" id="GO:0005829">
    <property type="term" value="C:cytosol"/>
    <property type="evidence" value="ECO:0007669"/>
    <property type="project" value="TreeGrafter"/>
</dbReference>
<keyword evidence="7" id="KW-0460">Magnesium</keyword>
<dbReference type="GO" id="GO:0110153">
    <property type="term" value="F:RNA NAD-cap (NMN-forming) hydrolase activity"/>
    <property type="evidence" value="ECO:0007669"/>
    <property type="project" value="RHEA"/>
</dbReference>
<dbReference type="Gene3D" id="3.90.79.20">
    <property type="match status" value="1"/>
</dbReference>
<dbReference type="EC" id="3.6.1.22" evidence="4"/>
<dbReference type="InterPro" id="IPR020084">
    <property type="entry name" value="NUDIX_hydrolase_CS"/>
</dbReference>
<dbReference type="EMBL" id="CP002537">
    <property type="protein sequence ID" value="ADY27306.1"/>
    <property type="molecule type" value="Genomic_DNA"/>
</dbReference>
<evidence type="ECO:0000256" key="3">
    <source>
        <dbReference type="ARBA" id="ARBA00009595"/>
    </source>
</evidence>
<dbReference type="PANTHER" id="PTHR42904:SF6">
    <property type="entry name" value="NAD-CAPPED RNA HYDROLASE NUDT12"/>
    <property type="match status" value="1"/>
</dbReference>
<evidence type="ECO:0000256" key="5">
    <source>
        <dbReference type="ARBA" id="ARBA00022723"/>
    </source>
</evidence>
<dbReference type="KEGG" id="dpt:Deipr_2177"/>
<dbReference type="InterPro" id="IPR050241">
    <property type="entry name" value="NAD-cap_RNA_hydrolase_NudC"/>
</dbReference>
<dbReference type="PROSITE" id="PS51462">
    <property type="entry name" value="NUDIX"/>
    <property type="match status" value="1"/>
</dbReference>
<feature type="domain" description="Nudix hydrolase" evidence="10">
    <location>
        <begin position="140"/>
        <end position="266"/>
    </location>
</feature>
<dbReference type="GO" id="GO:0035529">
    <property type="term" value="F:NADH pyrophosphatase activity"/>
    <property type="evidence" value="ECO:0007669"/>
    <property type="project" value="TreeGrafter"/>
</dbReference>
<reference evidence="11 12" key="1">
    <citation type="submission" date="2011-02" db="EMBL/GenBank/DDBJ databases">
        <title>The complete sequence of plasmid1 of Deinococcus proteolyticus DSM 20540.</title>
        <authorList>
            <consortium name="US DOE Joint Genome Institute (JGI-PGF)"/>
            <person name="Lucas S."/>
            <person name="Copeland A."/>
            <person name="Lapidus A."/>
            <person name="Bruce D."/>
            <person name="Goodwin L."/>
            <person name="Pitluck S."/>
            <person name="Kyrpides N."/>
            <person name="Mavromatis K."/>
            <person name="Pagani I."/>
            <person name="Ivanova N."/>
            <person name="Ovchinnikova G."/>
            <person name="Zeytun A."/>
            <person name="Detter J.C."/>
            <person name="Han C."/>
            <person name="Land M."/>
            <person name="Hauser L."/>
            <person name="Markowitz V."/>
            <person name="Cheng J.-F."/>
            <person name="Hugenholtz P."/>
            <person name="Woyke T."/>
            <person name="Wu D."/>
            <person name="Pukall R."/>
            <person name="Steenblock K."/>
            <person name="Brambilla E."/>
            <person name="Klenk H.-P."/>
            <person name="Eisen J.A."/>
        </authorList>
    </citation>
    <scope>NUCLEOTIDE SEQUENCE [LARGE SCALE GENOMIC DNA]</scope>
    <source>
        <strain evidence="12">ATCC 35074 / DSM 20540 / JCM 6276 / NBRC 101906 / NCIMB 13154 / VKM Ac-1939 / CCM 2703 / MRP</strain>
        <plasmid evidence="12">Plasmid pDEIPR01</plasmid>
    </source>
</reference>
<dbReference type="GO" id="GO:0019677">
    <property type="term" value="P:NAD+ catabolic process"/>
    <property type="evidence" value="ECO:0007669"/>
    <property type="project" value="TreeGrafter"/>
</dbReference>
<dbReference type="GO" id="GO:0006742">
    <property type="term" value="P:NADP+ catabolic process"/>
    <property type="evidence" value="ECO:0007669"/>
    <property type="project" value="TreeGrafter"/>
</dbReference>
<comment type="cofactor">
    <cofactor evidence="1">
        <name>Mg(2+)</name>
        <dbReference type="ChEBI" id="CHEBI:18420"/>
    </cofactor>
</comment>
<comment type="catalytic activity">
    <reaction evidence="9">
        <text>a 5'-end NAD(+)-phospho-ribonucleoside in mRNA + H2O = a 5'-end phospho-adenosine-phospho-ribonucleoside in mRNA + beta-nicotinamide D-ribonucleotide + 2 H(+)</text>
        <dbReference type="Rhea" id="RHEA:60876"/>
        <dbReference type="Rhea" id="RHEA-COMP:15698"/>
        <dbReference type="Rhea" id="RHEA-COMP:15719"/>
        <dbReference type="ChEBI" id="CHEBI:14649"/>
        <dbReference type="ChEBI" id="CHEBI:15377"/>
        <dbReference type="ChEBI" id="CHEBI:15378"/>
        <dbReference type="ChEBI" id="CHEBI:144029"/>
        <dbReference type="ChEBI" id="CHEBI:144051"/>
    </reaction>
    <physiologicalReaction direction="left-to-right" evidence="9">
        <dbReference type="Rhea" id="RHEA:60877"/>
    </physiologicalReaction>
</comment>
<keyword evidence="8" id="KW-0520">NAD</keyword>
<dbReference type="Pfam" id="PF09297">
    <property type="entry name" value="Zn_ribbon_NUD"/>
    <property type="match status" value="1"/>
</dbReference>
<dbReference type="PANTHER" id="PTHR42904">
    <property type="entry name" value="NUDIX HYDROLASE, NUDC SUBFAMILY"/>
    <property type="match status" value="1"/>
</dbReference>
<gene>
    <name evidence="11" type="ordered locus">Deipr_2177</name>
</gene>
<keyword evidence="5" id="KW-0479">Metal-binding</keyword>
<keyword evidence="11" id="KW-0614">Plasmid</keyword>
<dbReference type="GO" id="GO:0046872">
    <property type="term" value="F:metal ion binding"/>
    <property type="evidence" value="ECO:0007669"/>
    <property type="project" value="UniProtKB-KW"/>
</dbReference>
<dbReference type="AlphaFoldDB" id="F0RPK0"/>
<accession>F0RPK0</accession>
<dbReference type="InterPro" id="IPR015797">
    <property type="entry name" value="NUDIX_hydrolase-like_dom_sf"/>
</dbReference>